<sequence length="82" mass="9799">LYNIAYSNDKEELFFDLYQRLQLNNILSTMNVPYDYNYSSVQTERHKRTCPMCSLHHSSAAAMKRHNRLQEHFPSKVVYNKV</sequence>
<gene>
    <name evidence="1" type="ORF">IZO911_LOCUS45758</name>
</gene>
<dbReference type="AlphaFoldDB" id="A0A815USK3"/>
<organism evidence="1 2">
    <name type="scientific">Adineta steineri</name>
    <dbReference type="NCBI Taxonomy" id="433720"/>
    <lineage>
        <taxon>Eukaryota</taxon>
        <taxon>Metazoa</taxon>
        <taxon>Spiralia</taxon>
        <taxon>Gnathifera</taxon>
        <taxon>Rotifera</taxon>
        <taxon>Eurotatoria</taxon>
        <taxon>Bdelloidea</taxon>
        <taxon>Adinetida</taxon>
        <taxon>Adinetidae</taxon>
        <taxon>Adineta</taxon>
    </lineage>
</organism>
<reference evidence="1" key="1">
    <citation type="submission" date="2021-02" db="EMBL/GenBank/DDBJ databases">
        <authorList>
            <person name="Nowell W R."/>
        </authorList>
    </citation>
    <scope>NUCLEOTIDE SEQUENCE</scope>
</reference>
<protein>
    <submittedName>
        <fullName evidence="1">Uncharacterized protein</fullName>
    </submittedName>
</protein>
<name>A0A815USK3_9BILA</name>
<dbReference type="Proteomes" id="UP000663860">
    <property type="component" value="Unassembled WGS sequence"/>
</dbReference>
<dbReference type="EMBL" id="CAJNOE010005230">
    <property type="protein sequence ID" value="CAF1517962.1"/>
    <property type="molecule type" value="Genomic_DNA"/>
</dbReference>
<accession>A0A815USK3</accession>
<proteinExistence type="predicted"/>
<feature type="non-terminal residue" evidence="1">
    <location>
        <position position="1"/>
    </location>
</feature>
<evidence type="ECO:0000313" key="1">
    <source>
        <dbReference type="EMBL" id="CAF1517962.1"/>
    </source>
</evidence>
<evidence type="ECO:0000313" key="2">
    <source>
        <dbReference type="Proteomes" id="UP000663860"/>
    </source>
</evidence>
<comment type="caution">
    <text evidence="1">The sequence shown here is derived from an EMBL/GenBank/DDBJ whole genome shotgun (WGS) entry which is preliminary data.</text>
</comment>